<evidence type="ECO:0000256" key="4">
    <source>
        <dbReference type="PROSITE-ProRule" id="PRU00335"/>
    </source>
</evidence>
<dbReference type="AlphaFoldDB" id="A0A1I6U5Q3"/>
<feature type="DNA-binding region" description="H-T-H motif" evidence="4">
    <location>
        <begin position="39"/>
        <end position="58"/>
    </location>
</feature>
<dbReference type="SUPFAM" id="SSF46689">
    <property type="entry name" value="Homeodomain-like"/>
    <property type="match status" value="1"/>
</dbReference>
<keyword evidence="7" id="KW-1185">Reference proteome</keyword>
<dbReference type="PANTHER" id="PTHR30055:SF234">
    <property type="entry name" value="HTH-TYPE TRANSCRIPTIONAL REGULATOR BETI"/>
    <property type="match status" value="1"/>
</dbReference>
<dbReference type="Pfam" id="PF21597">
    <property type="entry name" value="TetR_C_43"/>
    <property type="match status" value="1"/>
</dbReference>
<dbReference type="PANTHER" id="PTHR30055">
    <property type="entry name" value="HTH-TYPE TRANSCRIPTIONAL REGULATOR RUTR"/>
    <property type="match status" value="1"/>
</dbReference>
<dbReference type="Proteomes" id="UP000198852">
    <property type="component" value="Unassembled WGS sequence"/>
</dbReference>
<evidence type="ECO:0000259" key="5">
    <source>
        <dbReference type="PROSITE" id="PS50977"/>
    </source>
</evidence>
<keyword evidence="1" id="KW-0805">Transcription regulation</keyword>
<dbReference type="GO" id="GO:0000976">
    <property type="term" value="F:transcription cis-regulatory region binding"/>
    <property type="evidence" value="ECO:0007669"/>
    <property type="project" value="TreeGrafter"/>
</dbReference>
<evidence type="ECO:0000256" key="1">
    <source>
        <dbReference type="ARBA" id="ARBA00023015"/>
    </source>
</evidence>
<dbReference type="InterPro" id="IPR050109">
    <property type="entry name" value="HTH-type_TetR-like_transc_reg"/>
</dbReference>
<dbReference type="EMBL" id="FOZX01000009">
    <property type="protein sequence ID" value="SFS96745.1"/>
    <property type="molecule type" value="Genomic_DNA"/>
</dbReference>
<sequence length="187" mass="20683">MAFGRGAVLSSRRTDARRNREVILQAADEAFTEDVELVQLSEIARRSGLGRATVYRHFSDRYALGLAVAESKLHMLRELVADTADADFLDVLEELFEEQISRRPLARMFRELPPADQTRYARRLVAVLTPGLRRAQTAGAIRADVEPADLVLICEMVEGAVCSQLPLPGGVDSVERVVEVLLAGLRP</sequence>
<evidence type="ECO:0000256" key="3">
    <source>
        <dbReference type="ARBA" id="ARBA00023163"/>
    </source>
</evidence>
<dbReference type="STRING" id="95161.SAMN05660874_04620"/>
<reference evidence="7" key="1">
    <citation type="submission" date="2016-10" db="EMBL/GenBank/DDBJ databases">
        <authorList>
            <person name="Varghese N."/>
            <person name="Submissions S."/>
        </authorList>
    </citation>
    <scope>NUCLEOTIDE SEQUENCE [LARGE SCALE GENOMIC DNA]</scope>
    <source>
        <strain evidence="7">DSM 44771</strain>
    </source>
</reference>
<evidence type="ECO:0000313" key="6">
    <source>
        <dbReference type="EMBL" id="SFS96745.1"/>
    </source>
</evidence>
<evidence type="ECO:0000256" key="2">
    <source>
        <dbReference type="ARBA" id="ARBA00023125"/>
    </source>
</evidence>
<dbReference type="InterPro" id="IPR001647">
    <property type="entry name" value="HTH_TetR"/>
</dbReference>
<dbReference type="GO" id="GO:0003700">
    <property type="term" value="F:DNA-binding transcription factor activity"/>
    <property type="evidence" value="ECO:0007669"/>
    <property type="project" value="TreeGrafter"/>
</dbReference>
<organism evidence="6 7">
    <name type="scientific">Saccharopolyspora flava</name>
    <dbReference type="NCBI Taxonomy" id="95161"/>
    <lineage>
        <taxon>Bacteria</taxon>
        <taxon>Bacillati</taxon>
        <taxon>Actinomycetota</taxon>
        <taxon>Actinomycetes</taxon>
        <taxon>Pseudonocardiales</taxon>
        <taxon>Pseudonocardiaceae</taxon>
        <taxon>Saccharopolyspora</taxon>
    </lineage>
</organism>
<dbReference type="Gene3D" id="1.10.357.10">
    <property type="entry name" value="Tetracycline Repressor, domain 2"/>
    <property type="match status" value="1"/>
</dbReference>
<proteinExistence type="predicted"/>
<evidence type="ECO:0000313" key="7">
    <source>
        <dbReference type="Proteomes" id="UP000198852"/>
    </source>
</evidence>
<dbReference type="InterPro" id="IPR036271">
    <property type="entry name" value="Tet_transcr_reg_TetR-rel_C_sf"/>
</dbReference>
<name>A0A1I6U5Q3_9PSEU</name>
<feature type="domain" description="HTH tetR-type" evidence="5">
    <location>
        <begin position="17"/>
        <end position="76"/>
    </location>
</feature>
<dbReference type="SUPFAM" id="SSF48498">
    <property type="entry name" value="Tetracyclin repressor-like, C-terminal domain"/>
    <property type="match status" value="1"/>
</dbReference>
<gene>
    <name evidence="6" type="ORF">SAMN05660874_04620</name>
</gene>
<keyword evidence="2 4" id="KW-0238">DNA-binding</keyword>
<dbReference type="InterPro" id="IPR049445">
    <property type="entry name" value="TetR_SbtR-like_C"/>
</dbReference>
<accession>A0A1I6U5Q3</accession>
<dbReference type="Pfam" id="PF00440">
    <property type="entry name" value="TetR_N"/>
    <property type="match status" value="1"/>
</dbReference>
<protein>
    <submittedName>
        <fullName evidence="6">Transcriptional regulator, TetR family</fullName>
    </submittedName>
</protein>
<keyword evidence="3" id="KW-0804">Transcription</keyword>
<dbReference type="InterPro" id="IPR009057">
    <property type="entry name" value="Homeodomain-like_sf"/>
</dbReference>
<dbReference type="PROSITE" id="PS50977">
    <property type="entry name" value="HTH_TETR_2"/>
    <property type="match status" value="1"/>
</dbReference>